<evidence type="ECO:0000259" key="1">
    <source>
        <dbReference type="Pfam" id="PF15599"/>
    </source>
</evidence>
<reference evidence="2 3" key="1">
    <citation type="submission" date="2018-09" db="EMBL/GenBank/DDBJ databases">
        <title>The draft genome of Acinetobacter spp. strains.</title>
        <authorList>
            <person name="Qin J."/>
            <person name="Feng Y."/>
            <person name="Zong Z."/>
        </authorList>
    </citation>
    <scope>NUCLEOTIDE SEQUENCE [LARGE SCALE GENOMIC DNA]</scope>
    <source>
        <strain evidence="2 3">WCHAc060012</strain>
    </source>
</reference>
<name>A0A3A8EJ79_9GAMM</name>
<dbReference type="OrthoDB" id="5197199at2"/>
<evidence type="ECO:0000313" key="2">
    <source>
        <dbReference type="EMBL" id="RKG30780.1"/>
    </source>
</evidence>
<dbReference type="EMBL" id="RAXV01000020">
    <property type="protein sequence ID" value="RKG30780.1"/>
    <property type="molecule type" value="Genomic_DNA"/>
</dbReference>
<accession>A0A3A8EJ79</accession>
<gene>
    <name evidence="2" type="ORF">D7V32_09930</name>
</gene>
<keyword evidence="3" id="KW-1185">Reference proteome</keyword>
<organism evidence="2 3">
    <name type="scientific">Acinetobacter tianfuensis</name>
    <dbReference type="NCBI Taxonomy" id="2419603"/>
    <lineage>
        <taxon>Bacteria</taxon>
        <taxon>Pseudomonadati</taxon>
        <taxon>Pseudomonadota</taxon>
        <taxon>Gammaproteobacteria</taxon>
        <taxon>Moraxellales</taxon>
        <taxon>Moraxellaceae</taxon>
        <taxon>Acinetobacter</taxon>
    </lineage>
</organism>
<feature type="domain" description="Immunity protein 63" evidence="1">
    <location>
        <begin position="42"/>
        <end position="121"/>
    </location>
</feature>
<protein>
    <recommendedName>
        <fullName evidence="1">Immunity protein 63 domain-containing protein</fullName>
    </recommendedName>
</protein>
<comment type="caution">
    <text evidence="2">The sequence shown here is derived from an EMBL/GenBank/DDBJ whole genome shotgun (WGS) entry which is preliminary data.</text>
</comment>
<dbReference type="AlphaFoldDB" id="A0A3A8EJ79"/>
<dbReference type="Proteomes" id="UP000282388">
    <property type="component" value="Unassembled WGS sequence"/>
</dbReference>
<evidence type="ECO:0000313" key="3">
    <source>
        <dbReference type="Proteomes" id="UP000282388"/>
    </source>
</evidence>
<sequence length="132" mass="15953">MLTFLEIQRKVDQICEKIGLEKKRVWPAVQNDGAPYVLIHENKYWYISEERGEVFFEKTTKDFEELLYWIMDNFISSYSFEFELKNRTRGQDSRRLAFSKQIELFGLISDQWKVKKENEIKKVLETAPFRDV</sequence>
<proteinExistence type="predicted"/>
<dbReference type="RefSeq" id="WP_120402731.1">
    <property type="nucleotide sequence ID" value="NZ_RAXV01000020.1"/>
</dbReference>
<dbReference type="Pfam" id="PF15599">
    <property type="entry name" value="Imm63"/>
    <property type="match status" value="1"/>
</dbReference>
<dbReference type="InterPro" id="IPR028952">
    <property type="entry name" value="Imm63"/>
</dbReference>